<protein>
    <submittedName>
        <fullName evidence="1">Uncharacterized protein</fullName>
    </submittedName>
</protein>
<evidence type="ECO:0000313" key="2">
    <source>
        <dbReference type="Proteomes" id="UP001229421"/>
    </source>
</evidence>
<evidence type="ECO:0000313" key="1">
    <source>
        <dbReference type="EMBL" id="KAK1414545.1"/>
    </source>
</evidence>
<dbReference type="EMBL" id="JAUHHV010000008">
    <property type="protein sequence ID" value="KAK1414545.1"/>
    <property type="molecule type" value="Genomic_DNA"/>
</dbReference>
<dbReference type="PANTHER" id="PTHR35109">
    <property type="entry name" value="GLUTAMATE RACEMASE"/>
    <property type="match status" value="1"/>
</dbReference>
<gene>
    <name evidence="1" type="ORF">QVD17_30291</name>
</gene>
<dbReference type="AlphaFoldDB" id="A0AAD8K193"/>
<dbReference type="Proteomes" id="UP001229421">
    <property type="component" value="Unassembled WGS sequence"/>
</dbReference>
<name>A0AAD8K193_TARER</name>
<comment type="caution">
    <text evidence="1">The sequence shown here is derived from an EMBL/GenBank/DDBJ whole genome shotgun (WGS) entry which is preliminary data.</text>
</comment>
<accession>A0AAD8K193</accession>
<sequence>MTRGALTTTLKNLFTRSDTIIPKGVVVRCMNKVALWDECYYDGEHEVQSFEHKVQLHDIKYKVHEESCWIPHPRTGIYYPKGHEWVMKDVPDGAARFDYDYWFRNGDGDDGDRL</sequence>
<reference evidence="1" key="1">
    <citation type="journal article" date="2023" name="bioRxiv">
        <title>Improved chromosome-level genome assembly for marigold (Tagetes erecta).</title>
        <authorList>
            <person name="Jiang F."/>
            <person name="Yuan L."/>
            <person name="Wang S."/>
            <person name="Wang H."/>
            <person name="Xu D."/>
            <person name="Wang A."/>
            <person name="Fan W."/>
        </authorList>
    </citation>
    <scope>NUCLEOTIDE SEQUENCE</scope>
    <source>
        <strain evidence="1">WSJ</strain>
        <tissue evidence="1">Leaf</tissue>
    </source>
</reference>
<organism evidence="1 2">
    <name type="scientific">Tagetes erecta</name>
    <name type="common">African marigold</name>
    <dbReference type="NCBI Taxonomy" id="13708"/>
    <lineage>
        <taxon>Eukaryota</taxon>
        <taxon>Viridiplantae</taxon>
        <taxon>Streptophyta</taxon>
        <taxon>Embryophyta</taxon>
        <taxon>Tracheophyta</taxon>
        <taxon>Spermatophyta</taxon>
        <taxon>Magnoliopsida</taxon>
        <taxon>eudicotyledons</taxon>
        <taxon>Gunneridae</taxon>
        <taxon>Pentapetalae</taxon>
        <taxon>asterids</taxon>
        <taxon>campanulids</taxon>
        <taxon>Asterales</taxon>
        <taxon>Asteraceae</taxon>
        <taxon>Asteroideae</taxon>
        <taxon>Heliantheae alliance</taxon>
        <taxon>Tageteae</taxon>
        <taxon>Tagetes</taxon>
    </lineage>
</organism>
<dbReference type="PANTHER" id="PTHR35109:SF1">
    <property type="entry name" value="GLUTAMATE RACEMASE"/>
    <property type="match status" value="1"/>
</dbReference>
<proteinExistence type="predicted"/>
<keyword evidence="2" id="KW-1185">Reference proteome</keyword>